<accession>A0A369ZRJ4</accession>
<evidence type="ECO:0000313" key="2">
    <source>
        <dbReference type="EMBL" id="RDF08873.1"/>
    </source>
</evidence>
<evidence type="ECO:0000313" key="3">
    <source>
        <dbReference type="Proteomes" id="UP000253945"/>
    </source>
</evidence>
<name>A0A369ZRJ4_9PAST</name>
<comment type="caution">
    <text evidence="2">The sequence shown here is derived from an EMBL/GenBank/DDBJ whole genome shotgun (WGS) entry which is preliminary data.</text>
</comment>
<dbReference type="Proteomes" id="UP000253945">
    <property type="component" value="Unassembled WGS sequence"/>
</dbReference>
<reference evidence="2 3" key="1">
    <citation type="submission" date="2018-05" db="EMBL/GenBank/DDBJ databases">
        <title>Draft Genome Sequences for a Diverse set of 7 Haemophilus Species.</title>
        <authorList>
            <person name="Nichols M."/>
            <person name="Topaz N."/>
            <person name="Wang X."/>
            <person name="Wang X."/>
            <person name="Boxrud D."/>
        </authorList>
    </citation>
    <scope>NUCLEOTIDE SEQUENCE [LARGE SCALE GENOMIC DNA]</scope>
    <source>
        <strain evidence="2 3">C2014016342</strain>
    </source>
</reference>
<dbReference type="Pfam" id="PF13490">
    <property type="entry name" value="zf-HC2"/>
    <property type="match status" value="1"/>
</dbReference>
<sequence length="55" mass="6480">MKCRQATRLISDAQERQLMTKEKIGLNLHLSICTHCRKFQRNCGTLRKLMKDFKG</sequence>
<dbReference type="RefSeq" id="WP_111354493.1">
    <property type="nucleotide sequence ID" value="NZ_QEQF01000009.1"/>
</dbReference>
<evidence type="ECO:0000259" key="1">
    <source>
        <dbReference type="Pfam" id="PF13490"/>
    </source>
</evidence>
<proteinExistence type="predicted"/>
<protein>
    <submittedName>
        <fullName evidence="2">Zf-HC2 domain-containing protein</fullName>
    </submittedName>
</protein>
<dbReference type="AlphaFoldDB" id="A0A369ZRJ4"/>
<organism evidence="2 3">
    <name type="scientific">Haemophilus paraphrohaemolyticus</name>
    <dbReference type="NCBI Taxonomy" id="736"/>
    <lineage>
        <taxon>Bacteria</taxon>
        <taxon>Pseudomonadati</taxon>
        <taxon>Pseudomonadota</taxon>
        <taxon>Gammaproteobacteria</taxon>
        <taxon>Pasteurellales</taxon>
        <taxon>Pasteurellaceae</taxon>
        <taxon>Haemophilus</taxon>
    </lineage>
</organism>
<feature type="domain" description="Putative zinc-finger" evidence="1">
    <location>
        <begin position="3"/>
        <end position="37"/>
    </location>
</feature>
<gene>
    <name evidence="2" type="ORF">DPV92_08490</name>
</gene>
<dbReference type="InterPro" id="IPR027383">
    <property type="entry name" value="Znf_put"/>
</dbReference>
<keyword evidence="3" id="KW-1185">Reference proteome</keyword>
<dbReference type="EMBL" id="QEQF01000009">
    <property type="protein sequence ID" value="RDF08873.1"/>
    <property type="molecule type" value="Genomic_DNA"/>
</dbReference>